<feature type="transmembrane region" description="Helical" evidence="1">
    <location>
        <begin position="92"/>
        <end position="117"/>
    </location>
</feature>
<feature type="transmembrane region" description="Helical" evidence="1">
    <location>
        <begin position="149"/>
        <end position="170"/>
    </location>
</feature>
<keyword evidence="1" id="KW-1133">Transmembrane helix</keyword>
<keyword evidence="1" id="KW-0812">Transmembrane</keyword>
<evidence type="ECO:0000256" key="1">
    <source>
        <dbReference type="SAM" id="Phobius"/>
    </source>
</evidence>
<feature type="transmembrane region" description="Helical" evidence="1">
    <location>
        <begin position="7"/>
        <end position="27"/>
    </location>
</feature>
<evidence type="ECO:0000313" key="2">
    <source>
        <dbReference type="EMBL" id="MBU5668411.1"/>
    </source>
</evidence>
<dbReference type="InterPro" id="IPR005325">
    <property type="entry name" value="DUF308_memb"/>
</dbReference>
<keyword evidence="1" id="KW-0472">Membrane</keyword>
<organism evidence="2 3">
    <name type="scientific">Peptoniphilus ovalis</name>
    <dbReference type="NCBI Taxonomy" id="2841503"/>
    <lineage>
        <taxon>Bacteria</taxon>
        <taxon>Bacillati</taxon>
        <taxon>Bacillota</taxon>
        <taxon>Tissierellia</taxon>
        <taxon>Tissierellales</taxon>
        <taxon>Peptoniphilaceae</taxon>
        <taxon>Peptoniphilus</taxon>
    </lineage>
</organism>
<dbReference type="InterPro" id="IPR052712">
    <property type="entry name" value="Acid_resist_chaperone_HdeD"/>
</dbReference>
<dbReference type="Proteomes" id="UP000783742">
    <property type="component" value="Unassembled WGS sequence"/>
</dbReference>
<accession>A0ABS6FEN4</accession>
<evidence type="ECO:0000313" key="3">
    <source>
        <dbReference type="Proteomes" id="UP000783742"/>
    </source>
</evidence>
<protein>
    <submittedName>
        <fullName evidence="2">DUF308 domain-containing protein</fullName>
    </submittedName>
</protein>
<sequence length="173" mass="19073">MNSKTENFSWFNLILGIILIIGAISVFRNPAATLGSIAMLFAIMAILSGVGEIILRNKIKKYRGDASSLRIVSGVIQILLGLFLFFNLEGTIVSLPFIFAFWFIFSSIVGLVGVWPIRHISTGVFVLLLILNIIGIIIGFFMLNNPISAMFTIVWLAGFYLLLAGVRQIITAF</sequence>
<feature type="transmembrane region" description="Helical" evidence="1">
    <location>
        <begin position="33"/>
        <end position="55"/>
    </location>
</feature>
<gene>
    <name evidence="2" type="ORF">KQI68_01005</name>
</gene>
<dbReference type="PANTHER" id="PTHR34989">
    <property type="entry name" value="PROTEIN HDED"/>
    <property type="match status" value="1"/>
</dbReference>
<dbReference type="EMBL" id="JAHLQO010000001">
    <property type="protein sequence ID" value="MBU5668411.1"/>
    <property type="molecule type" value="Genomic_DNA"/>
</dbReference>
<dbReference type="RefSeq" id="WP_216548145.1">
    <property type="nucleotide sequence ID" value="NZ_JAHLQO010000001.1"/>
</dbReference>
<reference evidence="2 3" key="1">
    <citation type="submission" date="2021-06" db="EMBL/GenBank/DDBJ databases">
        <authorList>
            <person name="Sun Q."/>
            <person name="Li D."/>
        </authorList>
    </citation>
    <scope>NUCLEOTIDE SEQUENCE [LARGE SCALE GENOMIC DNA]</scope>
    <source>
        <strain evidence="2 3">MSJ-1</strain>
    </source>
</reference>
<dbReference type="PANTHER" id="PTHR34989:SF1">
    <property type="entry name" value="PROTEIN HDED"/>
    <property type="match status" value="1"/>
</dbReference>
<name>A0ABS6FEN4_9FIRM</name>
<proteinExistence type="predicted"/>
<feature type="transmembrane region" description="Helical" evidence="1">
    <location>
        <begin position="124"/>
        <end position="143"/>
    </location>
</feature>
<comment type="caution">
    <text evidence="2">The sequence shown here is derived from an EMBL/GenBank/DDBJ whole genome shotgun (WGS) entry which is preliminary data.</text>
</comment>
<dbReference type="Pfam" id="PF03729">
    <property type="entry name" value="DUF308"/>
    <property type="match status" value="2"/>
</dbReference>
<keyword evidence="3" id="KW-1185">Reference proteome</keyword>
<feature type="transmembrane region" description="Helical" evidence="1">
    <location>
        <begin position="67"/>
        <end position="86"/>
    </location>
</feature>